<proteinExistence type="predicted"/>
<gene>
    <name evidence="1" type="ORF">C8P66_11924</name>
</gene>
<sequence length="137" mass="14246">MAKAGGLGYIRPAMPRLPAPLNARLAWVLAALLLWHSGLAASHCLRAGHGFGQGLTIEICSADGLRLLHLDTDEAPVTDAVCAVCHALPDVPLLVPVRLPSLAWGVLLDPPHPVAEAGLRPGARAPPYAPTGPPFLV</sequence>
<dbReference type="EMBL" id="QKYU01000019">
    <property type="protein sequence ID" value="PZW42132.1"/>
    <property type="molecule type" value="Genomic_DNA"/>
</dbReference>
<keyword evidence="2" id="KW-1185">Reference proteome</keyword>
<dbReference type="Proteomes" id="UP000249688">
    <property type="component" value="Unassembled WGS sequence"/>
</dbReference>
<evidence type="ECO:0000313" key="1">
    <source>
        <dbReference type="EMBL" id="PZW42132.1"/>
    </source>
</evidence>
<name>A0A2W7I9C4_9PROT</name>
<accession>A0A2W7I9C4</accession>
<protein>
    <recommendedName>
        <fullName evidence="3">DUF2946 family protein</fullName>
    </recommendedName>
</protein>
<organism evidence="1 2">
    <name type="scientific">Humitalea rosea</name>
    <dbReference type="NCBI Taxonomy" id="990373"/>
    <lineage>
        <taxon>Bacteria</taxon>
        <taxon>Pseudomonadati</taxon>
        <taxon>Pseudomonadota</taxon>
        <taxon>Alphaproteobacteria</taxon>
        <taxon>Acetobacterales</taxon>
        <taxon>Roseomonadaceae</taxon>
        <taxon>Humitalea</taxon>
    </lineage>
</organism>
<evidence type="ECO:0000313" key="2">
    <source>
        <dbReference type="Proteomes" id="UP000249688"/>
    </source>
</evidence>
<dbReference type="AlphaFoldDB" id="A0A2W7I9C4"/>
<reference evidence="1 2" key="1">
    <citation type="submission" date="2018-06" db="EMBL/GenBank/DDBJ databases">
        <title>Genomic Encyclopedia of Archaeal and Bacterial Type Strains, Phase II (KMG-II): from individual species to whole genera.</title>
        <authorList>
            <person name="Goeker M."/>
        </authorList>
    </citation>
    <scope>NUCLEOTIDE SEQUENCE [LARGE SCALE GENOMIC DNA]</scope>
    <source>
        <strain evidence="1 2">DSM 24525</strain>
    </source>
</reference>
<evidence type="ECO:0008006" key="3">
    <source>
        <dbReference type="Google" id="ProtNLM"/>
    </source>
</evidence>
<comment type="caution">
    <text evidence="1">The sequence shown here is derived from an EMBL/GenBank/DDBJ whole genome shotgun (WGS) entry which is preliminary data.</text>
</comment>